<organism evidence="3 4">
    <name type="scientific">Segniliparus rugosus (strain ATCC BAA-974 / DSM 45345 / CCUG 50838 / CIP 108380 / JCM 13579 / CDC 945)</name>
    <dbReference type="NCBI Taxonomy" id="679197"/>
    <lineage>
        <taxon>Bacteria</taxon>
        <taxon>Bacillati</taxon>
        <taxon>Actinomycetota</taxon>
        <taxon>Actinomycetes</taxon>
        <taxon>Mycobacteriales</taxon>
        <taxon>Segniliparaceae</taxon>
        <taxon>Segniliparus</taxon>
    </lineage>
</organism>
<feature type="signal peptide" evidence="2">
    <location>
        <begin position="1"/>
        <end position="25"/>
    </location>
</feature>
<evidence type="ECO:0000313" key="4">
    <source>
        <dbReference type="Proteomes" id="UP000004816"/>
    </source>
</evidence>
<dbReference type="HOGENOM" id="CLU_1383333_0_0_11"/>
<name>E5XPH5_SEGRC</name>
<comment type="caution">
    <text evidence="3">The sequence shown here is derived from an EMBL/GenBank/DDBJ whole genome shotgun (WGS) entry which is preliminary data.</text>
</comment>
<reference evidence="3 4" key="1">
    <citation type="journal article" date="2011" name="Stand. Genomic Sci.">
        <title>High quality draft genome sequence of Segniliparus rugosus CDC 945(T)= (ATCC BAA-974(T)).</title>
        <authorList>
            <person name="Earl A.M."/>
            <person name="Desjardins C.A."/>
            <person name="Fitzgerald M.G."/>
            <person name="Arachchi H.M."/>
            <person name="Zeng Q."/>
            <person name="Mehta T."/>
            <person name="Griggs A."/>
            <person name="Birren B.W."/>
            <person name="Toney N.C."/>
            <person name="Carr J."/>
            <person name="Posey J."/>
            <person name="Butler W.R."/>
        </authorList>
    </citation>
    <scope>NUCLEOTIDE SEQUENCE [LARGE SCALE GENOMIC DNA]</scope>
    <source>
        <strain evidence="4">ATCC BAA-974 / DSM 45345 / CCUG 50838 / CIP 108380 / JCM 13579 / CDC 945</strain>
    </source>
</reference>
<dbReference type="STRING" id="679197.HMPREF9336_01397"/>
<proteinExistence type="predicted"/>
<keyword evidence="2" id="KW-0732">Signal</keyword>
<evidence type="ECO:0000256" key="2">
    <source>
        <dbReference type="SAM" id="SignalP"/>
    </source>
</evidence>
<dbReference type="RefSeq" id="WP_007468988.1">
    <property type="nucleotide sequence ID" value="NZ_KI391954.1"/>
</dbReference>
<feature type="region of interest" description="Disordered" evidence="1">
    <location>
        <begin position="146"/>
        <end position="177"/>
    </location>
</feature>
<feature type="chain" id="PRO_5038682003" evidence="2">
    <location>
        <begin position="26"/>
        <end position="202"/>
    </location>
</feature>
<dbReference type="Proteomes" id="UP000004816">
    <property type="component" value="Unassembled WGS sequence"/>
</dbReference>
<accession>E5XPH5</accession>
<gene>
    <name evidence="3" type="ORF">HMPREF9336_01397</name>
</gene>
<evidence type="ECO:0000313" key="3">
    <source>
        <dbReference type="EMBL" id="EFV13738.1"/>
    </source>
</evidence>
<protein>
    <submittedName>
        <fullName evidence="3">Uncharacterized protein</fullName>
    </submittedName>
</protein>
<dbReference type="EMBL" id="ACZI02000003">
    <property type="protein sequence ID" value="EFV13738.1"/>
    <property type="molecule type" value="Genomic_DNA"/>
</dbReference>
<dbReference type="AlphaFoldDB" id="E5XPH5"/>
<sequence>MGTYSNFRRSVVACLAALVPAGALALPATASAEASAADCAELSTLYSSFIIVVKDVFDPKDVQALEHGGSFDDKKMDSTIDKRLDEVDPITGKPRIELFLEHLRDLDALAHDADGKLEDPEAAEAVEKLADGLDNYLGLIDRLKSAHGEAEDQDGSDTDSPEPADAEGSDKDDFGAEAALASFNSGIDAFTDYLDKSGCDRA</sequence>
<feature type="compositionally biased region" description="Acidic residues" evidence="1">
    <location>
        <begin position="151"/>
        <end position="167"/>
    </location>
</feature>
<keyword evidence="4" id="KW-1185">Reference proteome</keyword>
<evidence type="ECO:0000256" key="1">
    <source>
        <dbReference type="SAM" id="MobiDB-lite"/>
    </source>
</evidence>